<dbReference type="AlphaFoldDB" id="A0A392UIN3"/>
<dbReference type="Proteomes" id="UP000265520">
    <property type="component" value="Unassembled WGS sequence"/>
</dbReference>
<evidence type="ECO:0000313" key="1">
    <source>
        <dbReference type="EMBL" id="MCI72484.1"/>
    </source>
</evidence>
<evidence type="ECO:0000313" key="2">
    <source>
        <dbReference type="Proteomes" id="UP000265520"/>
    </source>
</evidence>
<proteinExistence type="predicted"/>
<name>A0A392UIN3_9FABA</name>
<sequence length="57" mass="6583">MEYSISLVLKSPLQFFLLDPLKKMVYLKNSQQSLGSSDSVCWYKNKMESLDSSLMMV</sequence>
<comment type="caution">
    <text evidence="1">The sequence shown here is derived from an EMBL/GenBank/DDBJ whole genome shotgun (WGS) entry which is preliminary data.</text>
</comment>
<keyword evidence="2" id="KW-1185">Reference proteome</keyword>
<organism evidence="1 2">
    <name type="scientific">Trifolium medium</name>
    <dbReference type="NCBI Taxonomy" id="97028"/>
    <lineage>
        <taxon>Eukaryota</taxon>
        <taxon>Viridiplantae</taxon>
        <taxon>Streptophyta</taxon>
        <taxon>Embryophyta</taxon>
        <taxon>Tracheophyta</taxon>
        <taxon>Spermatophyta</taxon>
        <taxon>Magnoliopsida</taxon>
        <taxon>eudicotyledons</taxon>
        <taxon>Gunneridae</taxon>
        <taxon>Pentapetalae</taxon>
        <taxon>rosids</taxon>
        <taxon>fabids</taxon>
        <taxon>Fabales</taxon>
        <taxon>Fabaceae</taxon>
        <taxon>Papilionoideae</taxon>
        <taxon>50 kb inversion clade</taxon>
        <taxon>NPAAA clade</taxon>
        <taxon>Hologalegina</taxon>
        <taxon>IRL clade</taxon>
        <taxon>Trifolieae</taxon>
        <taxon>Trifolium</taxon>
    </lineage>
</organism>
<dbReference type="EMBL" id="LXQA010819123">
    <property type="protein sequence ID" value="MCI72484.1"/>
    <property type="molecule type" value="Genomic_DNA"/>
</dbReference>
<reference evidence="1 2" key="1">
    <citation type="journal article" date="2018" name="Front. Plant Sci.">
        <title>Red Clover (Trifolium pratense) and Zigzag Clover (T. medium) - A Picture of Genomic Similarities and Differences.</title>
        <authorList>
            <person name="Dluhosova J."/>
            <person name="Istvanek J."/>
            <person name="Nedelnik J."/>
            <person name="Repkova J."/>
        </authorList>
    </citation>
    <scope>NUCLEOTIDE SEQUENCE [LARGE SCALE GENOMIC DNA]</scope>
    <source>
        <strain evidence="2">cv. 10/8</strain>
        <tissue evidence="1">Leaf</tissue>
    </source>
</reference>
<accession>A0A392UIN3</accession>
<protein>
    <submittedName>
        <fullName evidence="1">Uncharacterized protein</fullName>
    </submittedName>
</protein>
<feature type="non-terminal residue" evidence="1">
    <location>
        <position position="57"/>
    </location>
</feature>